<reference evidence="1" key="1">
    <citation type="submission" date="2024-04" db="EMBL/GenBank/DDBJ databases">
        <authorList>
            <consortium name="Molecular Ecology Group"/>
        </authorList>
    </citation>
    <scope>NUCLEOTIDE SEQUENCE</scope>
</reference>
<keyword evidence="2" id="KW-1185">Reference proteome</keyword>
<evidence type="ECO:0000313" key="1">
    <source>
        <dbReference type="EMBL" id="CAL1681554.1"/>
    </source>
</evidence>
<sequence length="88" mass="10489">MYIKLCWYKRVAIRFALSRSRKSGGNRGFQTILTGLSGRSFHQQFEHYSTNLVNPSKEKEKCDLSLFYFLYFYFPRLCYLQHTDIGDT</sequence>
<organism evidence="1 2">
    <name type="scientific">Lasius platythorax</name>
    <dbReference type="NCBI Taxonomy" id="488582"/>
    <lineage>
        <taxon>Eukaryota</taxon>
        <taxon>Metazoa</taxon>
        <taxon>Ecdysozoa</taxon>
        <taxon>Arthropoda</taxon>
        <taxon>Hexapoda</taxon>
        <taxon>Insecta</taxon>
        <taxon>Pterygota</taxon>
        <taxon>Neoptera</taxon>
        <taxon>Endopterygota</taxon>
        <taxon>Hymenoptera</taxon>
        <taxon>Apocrita</taxon>
        <taxon>Aculeata</taxon>
        <taxon>Formicoidea</taxon>
        <taxon>Formicidae</taxon>
        <taxon>Formicinae</taxon>
        <taxon>Lasius</taxon>
        <taxon>Lasius</taxon>
    </lineage>
</organism>
<dbReference type="AlphaFoldDB" id="A0AAV2NMM4"/>
<protein>
    <submittedName>
        <fullName evidence="1">Uncharacterized protein</fullName>
    </submittedName>
</protein>
<gene>
    <name evidence="1" type="ORF">LPLAT_LOCUS7553</name>
</gene>
<evidence type="ECO:0000313" key="2">
    <source>
        <dbReference type="Proteomes" id="UP001497644"/>
    </source>
</evidence>
<dbReference type="Proteomes" id="UP001497644">
    <property type="component" value="Chromosome 3"/>
</dbReference>
<accession>A0AAV2NMM4</accession>
<proteinExistence type="predicted"/>
<dbReference type="EMBL" id="OZ034826">
    <property type="protein sequence ID" value="CAL1681554.1"/>
    <property type="molecule type" value="Genomic_DNA"/>
</dbReference>
<name>A0AAV2NMM4_9HYME</name>